<proteinExistence type="inferred from homology"/>
<dbReference type="InterPro" id="IPR005814">
    <property type="entry name" value="Aminotrans_3"/>
</dbReference>
<keyword evidence="4" id="KW-0456">Lyase</keyword>
<dbReference type="InterPro" id="IPR015421">
    <property type="entry name" value="PyrdxlP-dep_Trfase_major"/>
</dbReference>
<dbReference type="PANTHER" id="PTHR45688:SF13">
    <property type="entry name" value="ALANINE--GLYOXYLATE AMINOTRANSFERASE 2-LIKE"/>
    <property type="match status" value="1"/>
</dbReference>
<reference evidence="4" key="1">
    <citation type="submission" date="2023-06" db="EMBL/GenBank/DDBJ databases">
        <title>Survivors Of The Sea: Transcriptome response of Skeletonema marinoi to long-term dormancy.</title>
        <authorList>
            <person name="Pinder M.I.M."/>
            <person name="Kourtchenko O."/>
            <person name="Robertson E.K."/>
            <person name="Larsson T."/>
            <person name="Maumus F."/>
            <person name="Osuna-Cruz C.M."/>
            <person name="Vancaester E."/>
            <person name="Stenow R."/>
            <person name="Vandepoele K."/>
            <person name="Ploug H."/>
            <person name="Bruchert V."/>
            <person name="Godhe A."/>
            <person name="Topel M."/>
        </authorList>
    </citation>
    <scope>NUCLEOTIDE SEQUENCE</scope>
    <source>
        <strain evidence="4">R05AC</strain>
    </source>
</reference>
<dbReference type="Proteomes" id="UP001224775">
    <property type="component" value="Unassembled WGS sequence"/>
</dbReference>
<dbReference type="EC" id="4.2.3.2" evidence="4"/>
<gene>
    <name evidence="4" type="ORF">QTG54_003167</name>
</gene>
<name>A0AAD8YJE9_9STRA</name>
<keyword evidence="5" id="KW-1185">Reference proteome</keyword>
<dbReference type="Gene3D" id="3.90.1150.10">
    <property type="entry name" value="Aspartate Aminotransferase, domain 1"/>
    <property type="match status" value="1"/>
</dbReference>
<dbReference type="PIRSF" id="PIRSF000521">
    <property type="entry name" value="Transaminase_4ab_Lys_Orn"/>
    <property type="match status" value="1"/>
</dbReference>
<evidence type="ECO:0000313" key="4">
    <source>
        <dbReference type="EMBL" id="KAK1746560.1"/>
    </source>
</evidence>
<dbReference type="GO" id="GO:0008483">
    <property type="term" value="F:transaminase activity"/>
    <property type="evidence" value="ECO:0007669"/>
    <property type="project" value="InterPro"/>
</dbReference>
<dbReference type="CDD" id="cd00610">
    <property type="entry name" value="OAT_like"/>
    <property type="match status" value="1"/>
</dbReference>
<evidence type="ECO:0000256" key="1">
    <source>
        <dbReference type="ARBA" id="ARBA00008954"/>
    </source>
</evidence>
<dbReference type="InterPro" id="IPR015424">
    <property type="entry name" value="PyrdxlP-dep_Trfase"/>
</dbReference>
<dbReference type="Pfam" id="PF00202">
    <property type="entry name" value="Aminotran_3"/>
    <property type="match status" value="1"/>
</dbReference>
<protein>
    <submittedName>
        <fullName evidence="4">Ethanolamine-phosphate phospho-lyase</fullName>
        <ecNumber evidence="4">4.2.3.2</ecNumber>
    </submittedName>
</protein>
<evidence type="ECO:0000256" key="3">
    <source>
        <dbReference type="RuleBase" id="RU003560"/>
    </source>
</evidence>
<accession>A0AAD8YJE9</accession>
<organism evidence="4 5">
    <name type="scientific">Skeletonema marinoi</name>
    <dbReference type="NCBI Taxonomy" id="267567"/>
    <lineage>
        <taxon>Eukaryota</taxon>
        <taxon>Sar</taxon>
        <taxon>Stramenopiles</taxon>
        <taxon>Ochrophyta</taxon>
        <taxon>Bacillariophyta</taxon>
        <taxon>Coscinodiscophyceae</taxon>
        <taxon>Thalassiosirophycidae</taxon>
        <taxon>Thalassiosirales</taxon>
        <taxon>Skeletonemataceae</taxon>
        <taxon>Skeletonema</taxon>
        <taxon>Skeletonema marinoi-dohrnii complex</taxon>
    </lineage>
</organism>
<dbReference type="Gene3D" id="3.40.640.10">
    <property type="entry name" value="Type I PLP-dependent aspartate aminotransferase-like (Major domain)"/>
    <property type="match status" value="1"/>
</dbReference>
<dbReference type="AlphaFoldDB" id="A0AAD8YJE9"/>
<dbReference type="GO" id="GO:0005739">
    <property type="term" value="C:mitochondrion"/>
    <property type="evidence" value="ECO:0007669"/>
    <property type="project" value="TreeGrafter"/>
</dbReference>
<dbReference type="InterPro" id="IPR015422">
    <property type="entry name" value="PyrdxlP-dep_Trfase_small"/>
</dbReference>
<keyword evidence="2 3" id="KW-0663">Pyridoxal phosphate</keyword>
<evidence type="ECO:0000313" key="5">
    <source>
        <dbReference type="Proteomes" id="UP001224775"/>
    </source>
</evidence>
<evidence type="ECO:0000256" key="2">
    <source>
        <dbReference type="ARBA" id="ARBA00022898"/>
    </source>
</evidence>
<dbReference type="GO" id="GO:0030170">
    <property type="term" value="F:pyridoxal phosphate binding"/>
    <property type="evidence" value="ECO:0007669"/>
    <property type="project" value="InterPro"/>
</dbReference>
<dbReference type="SUPFAM" id="SSF53383">
    <property type="entry name" value="PLP-dependent transferases"/>
    <property type="match status" value="1"/>
</dbReference>
<dbReference type="PANTHER" id="PTHR45688">
    <property type="match status" value="1"/>
</dbReference>
<comment type="caution">
    <text evidence="4">The sequence shown here is derived from an EMBL/GenBank/DDBJ whole genome shotgun (WGS) entry which is preliminary data.</text>
</comment>
<dbReference type="EMBL" id="JATAAI010000004">
    <property type="protein sequence ID" value="KAK1746560.1"/>
    <property type="molecule type" value="Genomic_DNA"/>
</dbReference>
<dbReference type="GO" id="GO:0050459">
    <property type="term" value="F:ethanolamine-phosphate phospho-lyase activity"/>
    <property type="evidence" value="ECO:0007669"/>
    <property type="project" value="UniProtKB-EC"/>
</dbReference>
<comment type="similarity">
    <text evidence="1 3">Belongs to the class-III pyridoxal-phosphate-dependent aminotransferase family.</text>
</comment>
<sequence length="531" mass="58315">MKARPTSSSMALFIGRRYCSKMPLASQHQRFCCVGAGASNQPPESLKEAESLAPDQVETLRSIYMSSSCSISYKNTGGLQITGGRGSRLIDVYGNEYLDTRNNVAHCGHGHPEIVEAITYQMKLLNTNSRYLHPNASLLSQKLSNLFPSSSRGDADSLAKVFFVNSGSEANDLALRLARAYNKKQQNNVLVQKDKQPKQCIITIDHAYHGHTLATLDVSPYKHHQGTEITECPAYVKRVPYPDMYRGAHSNCKDENEATEQYSAYVEDACQEITSNGDTVSAFLMEGGMSVAGVILPPKSYISRCVRAVRDAGGLYIADEVQTGFGRLGKCMWAFEYSNDDSDDDDDKVLPDIVTVGKPFGNGMPIAAVITTPKVASAFESLGVEYFNTFAASPVCCAAGLSMLHVLSKYELQKNALEVGSLLMKLFSEVKARHGWIGDIRGSGFFLGIELVRNQQTLEPATEETSFVCSVLKEKYRVLTSIDGFHENVVVVKPPMVFTKEDAVEFVTCFEKCLIDLPAIDKLHQLGKTPT</sequence>